<sequence length="125" mass="13780">MARKSKTWCVTGAIAILGATALPVLATDKTNSVKRGKSYIETTVDARDQDEYRVRFGVGQTANVRVDGDNSSDLDLFVLNGDGDTVCSDEDLTDNMVCNWVAQGGTYTIQIVNLGEDNHYRMEYY</sequence>
<dbReference type="Proteomes" id="UP001596050">
    <property type="component" value="Unassembled WGS sequence"/>
</dbReference>
<dbReference type="Gene3D" id="2.60.120.380">
    <property type="match status" value="1"/>
</dbReference>
<proteinExistence type="predicted"/>
<name>A0ABW0L4L9_9BURK</name>
<feature type="chain" id="PRO_5046242380" description="Peptidase C-terminal archaeal/bacterial domain-containing protein" evidence="1">
    <location>
        <begin position="27"/>
        <end position="125"/>
    </location>
</feature>
<evidence type="ECO:0008006" key="4">
    <source>
        <dbReference type="Google" id="ProtNLM"/>
    </source>
</evidence>
<dbReference type="EMBL" id="JBHSMU010000007">
    <property type="protein sequence ID" value="MFC5459511.1"/>
    <property type="molecule type" value="Genomic_DNA"/>
</dbReference>
<dbReference type="RefSeq" id="WP_379781449.1">
    <property type="nucleotide sequence ID" value="NZ_JBHSMU010000007.1"/>
</dbReference>
<keyword evidence="3" id="KW-1185">Reference proteome</keyword>
<keyword evidence="1" id="KW-0732">Signal</keyword>
<gene>
    <name evidence="2" type="ORF">ACFPN5_06785</name>
</gene>
<protein>
    <recommendedName>
        <fullName evidence="4">Peptidase C-terminal archaeal/bacterial domain-containing protein</fullName>
    </recommendedName>
</protein>
<comment type="caution">
    <text evidence="2">The sequence shown here is derived from an EMBL/GenBank/DDBJ whole genome shotgun (WGS) entry which is preliminary data.</text>
</comment>
<evidence type="ECO:0000313" key="3">
    <source>
        <dbReference type="Proteomes" id="UP001596050"/>
    </source>
</evidence>
<dbReference type="SUPFAM" id="SSF89260">
    <property type="entry name" value="Collagen-binding domain"/>
    <property type="match status" value="1"/>
</dbReference>
<feature type="signal peptide" evidence="1">
    <location>
        <begin position="1"/>
        <end position="26"/>
    </location>
</feature>
<accession>A0ABW0L4L9</accession>
<evidence type="ECO:0000313" key="2">
    <source>
        <dbReference type="EMBL" id="MFC5459511.1"/>
    </source>
</evidence>
<organism evidence="2 3">
    <name type="scientific">Massilia niabensis</name>
    <dbReference type="NCBI Taxonomy" id="544910"/>
    <lineage>
        <taxon>Bacteria</taxon>
        <taxon>Pseudomonadati</taxon>
        <taxon>Pseudomonadota</taxon>
        <taxon>Betaproteobacteria</taxon>
        <taxon>Burkholderiales</taxon>
        <taxon>Oxalobacteraceae</taxon>
        <taxon>Telluria group</taxon>
        <taxon>Massilia</taxon>
    </lineage>
</organism>
<evidence type="ECO:0000256" key="1">
    <source>
        <dbReference type="SAM" id="SignalP"/>
    </source>
</evidence>
<reference evidence="3" key="1">
    <citation type="journal article" date="2019" name="Int. J. Syst. Evol. Microbiol.">
        <title>The Global Catalogue of Microorganisms (GCM) 10K type strain sequencing project: providing services to taxonomists for standard genome sequencing and annotation.</title>
        <authorList>
            <consortium name="The Broad Institute Genomics Platform"/>
            <consortium name="The Broad Institute Genome Sequencing Center for Infectious Disease"/>
            <person name="Wu L."/>
            <person name="Ma J."/>
        </authorList>
    </citation>
    <scope>NUCLEOTIDE SEQUENCE [LARGE SCALE GENOMIC DNA]</scope>
    <source>
        <strain evidence="3">KACC 12649</strain>
    </source>
</reference>